<dbReference type="Pfam" id="PF13781">
    <property type="entry name" value="DoxX_3"/>
    <property type="match status" value="1"/>
</dbReference>
<evidence type="ECO:0000313" key="1">
    <source>
        <dbReference type="EMBL" id="AWV90288.1"/>
    </source>
</evidence>
<evidence type="ECO:0000313" key="2">
    <source>
        <dbReference type="Proteomes" id="UP000249799"/>
    </source>
</evidence>
<keyword evidence="2" id="KW-1185">Reference proteome</keyword>
<sequence>MNQRTRQLLRTGLAVVIAGVWVANGLWAKILGNVPRHEAIVARVLGAEVAPWLILLIGVGEVFIAAWVLSRFRPRVCAAVQIALVLSMNVLEFIFARDVLLFGGLNFVFALGFCALVAFHGSLSHRVTQGPL</sequence>
<dbReference type="InterPro" id="IPR025695">
    <property type="entry name" value="DoxX-like"/>
</dbReference>
<dbReference type="Proteomes" id="UP000249799">
    <property type="component" value="Chromosome"/>
</dbReference>
<gene>
    <name evidence="1" type="ORF">DN745_13485</name>
</gene>
<dbReference type="KEGG" id="bsed:DN745_13485"/>
<reference evidence="1 2" key="1">
    <citation type="submission" date="2018-06" db="EMBL/GenBank/DDBJ databases">
        <title>Lujinxingia sediminis gen. nov. sp. nov., a new facultative anaerobic member of the class Deltaproteobacteria, and proposal of Lujinxingaceae fam. nov.</title>
        <authorList>
            <person name="Guo L.-Y."/>
            <person name="Li C.-M."/>
            <person name="Wang S."/>
            <person name="Du Z.-J."/>
        </authorList>
    </citation>
    <scope>NUCLEOTIDE SEQUENCE [LARGE SCALE GENOMIC DNA]</scope>
    <source>
        <strain evidence="1 2">FA350</strain>
    </source>
</reference>
<dbReference type="OrthoDB" id="1365847at2"/>
<proteinExistence type="predicted"/>
<name>A0A2Z4FNL9_9DELT</name>
<accession>A0A2Z4FNL9</accession>
<dbReference type="RefSeq" id="WP_111335630.1">
    <property type="nucleotide sequence ID" value="NZ_CP030032.1"/>
</dbReference>
<dbReference type="AlphaFoldDB" id="A0A2Z4FNL9"/>
<organism evidence="1 2">
    <name type="scientific">Bradymonas sediminis</name>
    <dbReference type="NCBI Taxonomy" id="1548548"/>
    <lineage>
        <taxon>Bacteria</taxon>
        <taxon>Deltaproteobacteria</taxon>
        <taxon>Bradymonadales</taxon>
        <taxon>Bradymonadaceae</taxon>
        <taxon>Bradymonas</taxon>
    </lineage>
</organism>
<dbReference type="EMBL" id="CP030032">
    <property type="protein sequence ID" value="AWV90288.1"/>
    <property type="molecule type" value="Genomic_DNA"/>
</dbReference>
<protein>
    <submittedName>
        <fullName evidence="1">Uncharacterized protein</fullName>
    </submittedName>
</protein>